<evidence type="ECO:0008006" key="2">
    <source>
        <dbReference type="Google" id="ProtNLM"/>
    </source>
</evidence>
<dbReference type="AlphaFoldDB" id="X1SYK6"/>
<proteinExistence type="predicted"/>
<comment type="caution">
    <text evidence="1">The sequence shown here is derived from an EMBL/GenBank/DDBJ whole genome shotgun (WGS) entry which is preliminary data.</text>
</comment>
<accession>X1SYK6</accession>
<name>X1SYK6_9ZZZZ</name>
<organism evidence="1">
    <name type="scientific">marine sediment metagenome</name>
    <dbReference type="NCBI Taxonomy" id="412755"/>
    <lineage>
        <taxon>unclassified sequences</taxon>
        <taxon>metagenomes</taxon>
        <taxon>ecological metagenomes</taxon>
    </lineage>
</organism>
<reference evidence="1" key="1">
    <citation type="journal article" date="2014" name="Front. Microbiol.">
        <title>High frequency of phylogenetically diverse reductive dehalogenase-homologous genes in deep subseafloor sedimentary metagenomes.</title>
        <authorList>
            <person name="Kawai M."/>
            <person name="Futagami T."/>
            <person name="Toyoda A."/>
            <person name="Takaki Y."/>
            <person name="Nishi S."/>
            <person name="Hori S."/>
            <person name="Arai W."/>
            <person name="Tsubouchi T."/>
            <person name="Morono Y."/>
            <person name="Uchiyama I."/>
            <person name="Ito T."/>
            <person name="Fujiyama A."/>
            <person name="Inagaki F."/>
            <person name="Takami H."/>
        </authorList>
    </citation>
    <scope>NUCLEOTIDE SEQUENCE</scope>
    <source>
        <strain evidence="1">Expedition CK06-06</strain>
    </source>
</reference>
<dbReference type="Gene3D" id="3.40.190.10">
    <property type="entry name" value="Periplasmic binding protein-like II"/>
    <property type="match status" value="1"/>
</dbReference>
<dbReference type="EMBL" id="BARW01012447">
    <property type="protein sequence ID" value="GAI84226.1"/>
    <property type="molecule type" value="Genomic_DNA"/>
</dbReference>
<evidence type="ECO:0000313" key="1">
    <source>
        <dbReference type="EMBL" id="GAI84226.1"/>
    </source>
</evidence>
<gene>
    <name evidence="1" type="ORF">S12H4_23432</name>
</gene>
<protein>
    <recommendedName>
        <fullName evidence="2">Extracellular solute-binding protein</fullName>
    </recommendedName>
</protein>
<dbReference type="SUPFAM" id="SSF53850">
    <property type="entry name" value="Periplasmic binding protein-like II"/>
    <property type="match status" value="1"/>
</dbReference>
<feature type="non-terminal residue" evidence="1">
    <location>
        <position position="1"/>
    </location>
</feature>
<sequence length="142" mass="15686">PRENIEPFAYPRYPDGKDIGGVGYGYCLYVSRLAKDPVLTFEWLDTMASQTNEFIKLGYHQPRAKYSDGSQALDPELAKASIPYYDEVFKGELAKTAVWLSSTKGSQVEDAVWAAISSVIYGGGSVADSVATLQRDIRSVYE</sequence>